<dbReference type="GO" id="GO:0070038">
    <property type="term" value="F:rRNA (pseudouridine-N3-)-methyltransferase activity"/>
    <property type="evidence" value="ECO:0007669"/>
    <property type="project" value="UniProtKB-UniRule"/>
</dbReference>
<evidence type="ECO:0000256" key="2">
    <source>
        <dbReference type="ARBA" id="ARBA00022679"/>
    </source>
</evidence>
<dbReference type="RefSeq" id="WP_188157840.1">
    <property type="nucleotide sequence ID" value="NZ_BMGH01000001.1"/>
</dbReference>
<feature type="binding site" evidence="5">
    <location>
        <position position="108"/>
    </location>
    <ligand>
        <name>S-adenosyl-L-methionine</name>
        <dbReference type="ChEBI" id="CHEBI:59789"/>
    </ligand>
</feature>
<dbReference type="GO" id="GO:0005737">
    <property type="term" value="C:cytoplasm"/>
    <property type="evidence" value="ECO:0007669"/>
    <property type="project" value="UniProtKB-SubCell"/>
</dbReference>
<sequence length="164" mass="17699">MRIAIGAVGQLKRGPEADLISDYLTRASGLGRTMGLKGPEIQEYEAAKGLDGARRMDAEADLLTRPIAPGDRVFVLDERGKALTSRQMAGEIERNLNDGAPALWCLIGGADGHGAAVNQLVSDGRAKRLSFGPATWPHMLVRVMLAEQLYRAVTILAGHPYHRD</sequence>
<keyword evidence="7" id="KW-1185">Reference proteome</keyword>
<organism evidence="6 7">
    <name type="scientific">Aquisalinus flavus</name>
    <dbReference type="NCBI Taxonomy" id="1526572"/>
    <lineage>
        <taxon>Bacteria</taxon>
        <taxon>Pseudomonadati</taxon>
        <taxon>Pseudomonadota</taxon>
        <taxon>Alphaproteobacteria</taxon>
        <taxon>Parvularculales</taxon>
        <taxon>Parvularculaceae</taxon>
        <taxon>Aquisalinus</taxon>
    </lineage>
</organism>
<dbReference type="SUPFAM" id="SSF75217">
    <property type="entry name" value="alpha/beta knot"/>
    <property type="match status" value="1"/>
</dbReference>
<dbReference type="HAMAP" id="MF_00658">
    <property type="entry name" value="23SrRNA_methyltr_H"/>
    <property type="match status" value="1"/>
</dbReference>
<keyword evidence="3 5" id="KW-0949">S-adenosyl-L-methionine</keyword>
<dbReference type="InterPro" id="IPR029028">
    <property type="entry name" value="Alpha/beta_knot_MTases"/>
</dbReference>
<accession>A0A8J2V5Y9</accession>
<proteinExistence type="inferred from homology"/>
<comment type="caution">
    <text evidence="5">Lacks conserved residue(s) required for the propagation of feature annotation.</text>
</comment>
<dbReference type="NCBIfam" id="NF000989">
    <property type="entry name" value="PRK00103.2-3"/>
    <property type="match status" value="1"/>
</dbReference>
<dbReference type="InterPro" id="IPR029026">
    <property type="entry name" value="tRNA_m1G_MTases_N"/>
</dbReference>
<dbReference type="Proteomes" id="UP000613582">
    <property type="component" value="Unassembled WGS sequence"/>
</dbReference>
<evidence type="ECO:0000256" key="4">
    <source>
        <dbReference type="ARBA" id="ARBA00038303"/>
    </source>
</evidence>
<protein>
    <recommendedName>
        <fullName evidence="5">Ribosomal RNA large subunit methyltransferase H</fullName>
        <ecNumber evidence="5">2.1.1.177</ecNumber>
    </recommendedName>
    <alternativeName>
        <fullName evidence="5">23S rRNA (pseudouridine1915-N3)-methyltransferase</fullName>
    </alternativeName>
    <alternativeName>
        <fullName evidence="5">23S rRNA m3Psi1915 methyltransferase</fullName>
    </alternativeName>
    <alternativeName>
        <fullName evidence="5">rRNA (pseudouridine-N3-)-methyltransferase RlmH</fullName>
    </alternativeName>
</protein>
<comment type="caution">
    <text evidence="6">The sequence shown here is derived from an EMBL/GenBank/DDBJ whole genome shotgun (WGS) entry which is preliminary data.</text>
</comment>
<dbReference type="AlphaFoldDB" id="A0A8J2V5Y9"/>
<comment type="subunit">
    <text evidence="5">Homodimer.</text>
</comment>
<dbReference type="EC" id="2.1.1.177" evidence="5"/>
<evidence type="ECO:0000313" key="6">
    <source>
        <dbReference type="EMBL" id="GGD17397.1"/>
    </source>
</evidence>
<reference evidence="6" key="1">
    <citation type="journal article" date="2014" name="Int. J. Syst. Evol. Microbiol.">
        <title>Complete genome sequence of Corynebacterium casei LMG S-19264T (=DSM 44701T), isolated from a smear-ripened cheese.</title>
        <authorList>
            <consortium name="US DOE Joint Genome Institute (JGI-PGF)"/>
            <person name="Walter F."/>
            <person name="Albersmeier A."/>
            <person name="Kalinowski J."/>
            <person name="Ruckert C."/>
        </authorList>
    </citation>
    <scope>NUCLEOTIDE SEQUENCE</scope>
    <source>
        <strain evidence="6">CGMCC 1.12921</strain>
    </source>
</reference>
<reference evidence="6" key="2">
    <citation type="submission" date="2020-09" db="EMBL/GenBank/DDBJ databases">
        <authorList>
            <person name="Sun Q."/>
            <person name="Zhou Y."/>
        </authorList>
    </citation>
    <scope>NUCLEOTIDE SEQUENCE</scope>
    <source>
        <strain evidence="6">CGMCC 1.12921</strain>
    </source>
</reference>
<comment type="catalytic activity">
    <reaction evidence="5">
        <text>pseudouridine(1915) in 23S rRNA + S-adenosyl-L-methionine = N(3)-methylpseudouridine(1915) in 23S rRNA + S-adenosyl-L-homocysteine + H(+)</text>
        <dbReference type="Rhea" id="RHEA:42752"/>
        <dbReference type="Rhea" id="RHEA-COMP:10221"/>
        <dbReference type="Rhea" id="RHEA-COMP:10222"/>
        <dbReference type="ChEBI" id="CHEBI:15378"/>
        <dbReference type="ChEBI" id="CHEBI:57856"/>
        <dbReference type="ChEBI" id="CHEBI:59789"/>
        <dbReference type="ChEBI" id="CHEBI:65314"/>
        <dbReference type="ChEBI" id="CHEBI:74486"/>
        <dbReference type="EC" id="2.1.1.177"/>
    </reaction>
</comment>
<dbReference type="PANTHER" id="PTHR33603">
    <property type="entry name" value="METHYLTRANSFERASE"/>
    <property type="match status" value="1"/>
</dbReference>
<evidence type="ECO:0000256" key="5">
    <source>
        <dbReference type="HAMAP-Rule" id="MF_00658"/>
    </source>
</evidence>
<dbReference type="CDD" id="cd18081">
    <property type="entry name" value="RlmH-like"/>
    <property type="match status" value="1"/>
</dbReference>
<keyword evidence="1 5" id="KW-0489">Methyltransferase</keyword>
<keyword evidence="5" id="KW-0698">rRNA processing</keyword>
<evidence type="ECO:0000256" key="1">
    <source>
        <dbReference type="ARBA" id="ARBA00022603"/>
    </source>
</evidence>
<dbReference type="EMBL" id="BMGH01000001">
    <property type="protein sequence ID" value="GGD17397.1"/>
    <property type="molecule type" value="Genomic_DNA"/>
</dbReference>
<comment type="function">
    <text evidence="5">Specifically methylates the pseudouridine at position 1915 (m3Psi1915) in 23S rRNA.</text>
</comment>
<keyword evidence="5" id="KW-0963">Cytoplasm</keyword>
<name>A0A8J2V5Y9_9PROT</name>
<dbReference type="PANTHER" id="PTHR33603:SF1">
    <property type="entry name" value="RIBOSOMAL RNA LARGE SUBUNIT METHYLTRANSFERASE H"/>
    <property type="match status" value="1"/>
</dbReference>
<dbReference type="InterPro" id="IPR003742">
    <property type="entry name" value="RlmH-like"/>
</dbReference>
<feature type="binding site" evidence="5">
    <location>
        <position position="76"/>
    </location>
    <ligand>
        <name>S-adenosyl-L-methionine</name>
        <dbReference type="ChEBI" id="CHEBI:59789"/>
    </ligand>
</feature>
<gene>
    <name evidence="5 6" type="primary">rlmH</name>
    <name evidence="6" type="ORF">GCM10011342_27750</name>
</gene>
<comment type="similarity">
    <text evidence="4 5">Belongs to the RNA methyltransferase RlmH family.</text>
</comment>
<dbReference type="Gene3D" id="3.40.1280.10">
    <property type="match status" value="1"/>
</dbReference>
<comment type="subcellular location">
    <subcellularLocation>
        <location evidence="5">Cytoplasm</location>
    </subcellularLocation>
</comment>
<keyword evidence="2 5" id="KW-0808">Transferase</keyword>
<evidence type="ECO:0000256" key="3">
    <source>
        <dbReference type="ARBA" id="ARBA00022691"/>
    </source>
</evidence>
<dbReference type="Pfam" id="PF02590">
    <property type="entry name" value="SPOUT_MTase"/>
    <property type="match status" value="1"/>
</dbReference>
<evidence type="ECO:0000313" key="7">
    <source>
        <dbReference type="Proteomes" id="UP000613582"/>
    </source>
</evidence>
<dbReference type="PIRSF" id="PIRSF004505">
    <property type="entry name" value="MT_bac"/>
    <property type="match status" value="1"/>
</dbReference>